<protein>
    <submittedName>
        <fullName evidence="1">Uncharacterized protein</fullName>
    </submittedName>
</protein>
<organism evidence="1 2">
    <name type="scientific">Gnathostoma spinigerum</name>
    <dbReference type="NCBI Taxonomy" id="75299"/>
    <lineage>
        <taxon>Eukaryota</taxon>
        <taxon>Metazoa</taxon>
        <taxon>Ecdysozoa</taxon>
        <taxon>Nematoda</taxon>
        <taxon>Chromadorea</taxon>
        <taxon>Rhabditida</taxon>
        <taxon>Spirurina</taxon>
        <taxon>Gnathostomatomorpha</taxon>
        <taxon>Gnathostomatoidea</taxon>
        <taxon>Gnathostomatidae</taxon>
        <taxon>Gnathostoma</taxon>
    </lineage>
</organism>
<dbReference type="Proteomes" id="UP001608902">
    <property type="component" value="Unassembled WGS sequence"/>
</dbReference>
<proteinExistence type="predicted"/>
<accession>A0ABD6EKL3</accession>
<evidence type="ECO:0000313" key="1">
    <source>
        <dbReference type="EMBL" id="MFH4980301.1"/>
    </source>
</evidence>
<name>A0ABD6EKL3_9BILA</name>
<sequence length="76" mass="9193">MLPFSRNLTILTRLSIYSFYHNARRLYFPGSLWEARLQIFSSNSVRRFLSQTYEGVRHLEEKHMKISYTQIISQYT</sequence>
<dbReference type="AlphaFoldDB" id="A0ABD6EKL3"/>
<dbReference type="EMBL" id="JBGFUD010005365">
    <property type="protein sequence ID" value="MFH4980301.1"/>
    <property type="molecule type" value="Genomic_DNA"/>
</dbReference>
<reference evidence="1 2" key="1">
    <citation type="submission" date="2024-08" db="EMBL/GenBank/DDBJ databases">
        <title>Gnathostoma spinigerum genome.</title>
        <authorList>
            <person name="Gonzalez-Bertolin B."/>
            <person name="Monzon S."/>
            <person name="Zaballos A."/>
            <person name="Jimenez P."/>
            <person name="Dekumyoy P."/>
            <person name="Varona S."/>
            <person name="Cuesta I."/>
            <person name="Sumanam S."/>
            <person name="Adisakwattana P."/>
            <person name="Gasser R.B."/>
            <person name="Hernandez-Gonzalez A."/>
            <person name="Young N.D."/>
            <person name="Perteguer M.J."/>
        </authorList>
    </citation>
    <scope>NUCLEOTIDE SEQUENCE [LARGE SCALE GENOMIC DNA]</scope>
    <source>
        <strain evidence="1">AL3</strain>
        <tissue evidence="1">Liver</tissue>
    </source>
</reference>
<comment type="caution">
    <text evidence="1">The sequence shown here is derived from an EMBL/GenBank/DDBJ whole genome shotgun (WGS) entry which is preliminary data.</text>
</comment>
<gene>
    <name evidence="1" type="ORF">AB6A40_007010</name>
</gene>
<evidence type="ECO:0000313" key="2">
    <source>
        <dbReference type="Proteomes" id="UP001608902"/>
    </source>
</evidence>
<keyword evidence="2" id="KW-1185">Reference proteome</keyword>